<dbReference type="KEGG" id="vg:54999191"/>
<sequence>MSGDWEEASVSEVRRKYKNRDAVPDMIETWIGRGWRVRKQGHGFGLWPPNPGFRWAPPPAPFVRIDGTPRGDGTSQARRLDRDCRALETVIRELKKDRDQTDG</sequence>
<gene>
    <name evidence="2" type="primary">53</name>
    <name evidence="2" type="ORF">SEA_HORUS_53</name>
</gene>
<evidence type="ECO:0000256" key="1">
    <source>
        <dbReference type="SAM" id="MobiDB-lite"/>
    </source>
</evidence>
<reference evidence="2 3" key="1">
    <citation type="submission" date="2018-07" db="EMBL/GenBank/DDBJ databases">
        <authorList>
            <person name="Said P."/>
            <person name="Hotaki K."/>
            <person name="Hall J.T."/>
            <person name="Leadon S.A."/>
            <person name="Fogarty M.P."/>
            <person name="Warner M.H."/>
            <person name="Garlena R.A."/>
            <person name="Russell D.A."/>
            <person name="Pope W.H."/>
            <person name="Jacobs-Sera D."/>
            <person name="Hatfull G.F."/>
        </authorList>
    </citation>
    <scope>NUCLEOTIDE SEQUENCE [LARGE SCALE GENOMIC DNA]</scope>
</reference>
<protein>
    <submittedName>
        <fullName evidence="2">Uncharacterized protein</fullName>
    </submittedName>
</protein>
<evidence type="ECO:0000313" key="3">
    <source>
        <dbReference type="Proteomes" id="UP000262321"/>
    </source>
</evidence>
<dbReference type="EMBL" id="MH651176">
    <property type="protein sequence ID" value="AXQ63905.1"/>
    <property type="molecule type" value="Genomic_DNA"/>
</dbReference>
<name>A0A385DZD0_9CAUD</name>
<dbReference type="Proteomes" id="UP000262321">
    <property type="component" value="Segment"/>
</dbReference>
<dbReference type="GeneID" id="54999191"/>
<keyword evidence="3" id="KW-1185">Reference proteome</keyword>
<accession>A0A385DZD0</accession>
<feature type="region of interest" description="Disordered" evidence="1">
    <location>
        <begin position="49"/>
        <end position="80"/>
    </location>
</feature>
<feature type="compositionally biased region" description="Pro residues" evidence="1">
    <location>
        <begin position="49"/>
        <end position="61"/>
    </location>
</feature>
<dbReference type="RefSeq" id="YP_009808290.1">
    <property type="nucleotide sequence ID" value="NC_048039.1"/>
</dbReference>
<evidence type="ECO:0000313" key="2">
    <source>
        <dbReference type="EMBL" id="AXQ63905.1"/>
    </source>
</evidence>
<proteinExistence type="predicted"/>
<organism evidence="2 3">
    <name type="scientific">Gordonia phage Horus</name>
    <dbReference type="NCBI Taxonomy" id="2301696"/>
    <lineage>
        <taxon>Viruses</taxon>
        <taxon>Duplodnaviria</taxon>
        <taxon>Heunggongvirae</taxon>
        <taxon>Uroviricota</taxon>
        <taxon>Caudoviricetes</taxon>
        <taxon>Langleyhallvirinae</taxon>
        <taxon>Horusvirus</taxon>
        <taxon>Horusvirus horus</taxon>
    </lineage>
</organism>